<dbReference type="Proteomes" id="UP000187417">
    <property type="component" value="Unassembled WGS sequence"/>
</dbReference>
<comment type="caution">
    <text evidence="2">The sequence shown here is derived from an EMBL/GenBank/DDBJ whole genome shotgun (WGS) entry which is preliminary data.</text>
</comment>
<evidence type="ECO:0000313" key="3">
    <source>
        <dbReference type="Proteomes" id="UP000187417"/>
    </source>
</evidence>
<reference evidence="2 3" key="1">
    <citation type="journal article" date="2016" name="Nat. Biotechnol.">
        <title>Measurement of bacterial replication rates in microbial communities.</title>
        <authorList>
            <person name="Brown C.T."/>
            <person name="Olm M.R."/>
            <person name="Thomas B.C."/>
            <person name="Banfield J.F."/>
        </authorList>
    </citation>
    <scope>NUCLEOTIDE SEQUENCE [LARGE SCALE GENOMIC DNA]</scope>
    <source>
        <strain evidence="2">CAG:67_53_122</strain>
    </source>
</reference>
<accession>A0A1Q6FAI9</accession>
<dbReference type="AlphaFoldDB" id="A0A1Q6FAI9"/>
<feature type="transmembrane region" description="Helical" evidence="1">
    <location>
        <begin position="55"/>
        <end position="74"/>
    </location>
</feature>
<evidence type="ECO:0000313" key="2">
    <source>
        <dbReference type="EMBL" id="OKY95881.1"/>
    </source>
</evidence>
<evidence type="ECO:0000256" key="1">
    <source>
        <dbReference type="SAM" id="Phobius"/>
    </source>
</evidence>
<keyword evidence="1" id="KW-0812">Transmembrane</keyword>
<sequence length="80" mass="8799">MKAGCKIDFAGFCRNGFPVLCKDSESREKTGTCSRFSEADPIFCKDIKITLKSGVYFCFLFGFFIIVGKVWGAAGRNPGI</sequence>
<keyword evidence="1" id="KW-0472">Membrane</keyword>
<proteinExistence type="predicted"/>
<dbReference type="EMBL" id="MNQH01000003">
    <property type="protein sequence ID" value="OKY95881.1"/>
    <property type="molecule type" value="Genomic_DNA"/>
</dbReference>
<keyword evidence="1" id="KW-1133">Transmembrane helix</keyword>
<organism evidence="2 3">
    <name type="scientific">Alistipes putredinis</name>
    <dbReference type="NCBI Taxonomy" id="28117"/>
    <lineage>
        <taxon>Bacteria</taxon>
        <taxon>Pseudomonadati</taxon>
        <taxon>Bacteroidota</taxon>
        <taxon>Bacteroidia</taxon>
        <taxon>Bacteroidales</taxon>
        <taxon>Rikenellaceae</taxon>
        <taxon>Alistipes</taxon>
    </lineage>
</organism>
<gene>
    <name evidence="2" type="ORF">BHV66_02705</name>
</gene>
<name>A0A1Q6FAI9_9BACT</name>
<protein>
    <submittedName>
        <fullName evidence="2">Uncharacterized protein</fullName>
    </submittedName>
</protein>